<dbReference type="InterPro" id="IPR029058">
    <property type="entry name" value="AB_hydrolase_fold"/>
</dbReference>
<dbReference type="Pfam" id="PF12697">
    <property type="entry name" value="Abhydrolase_6"/>
    <property type="match status" value="1"/>
</dbReference>
<evidence type="ECO:0000313" key="3">
    <source>
        <dbReference type="Proteomes" id="UP001061298"/>
    </source>
</evidence>
<reference evidence="2" key="1">
    <citation type="submission" date="2022-10" db="EMBL/GenBank/DDBJ databases">
        <authorList>
            <person name="Mo P."/>
        </authorList>
    </citation>
    <scope>NUCLEOTIDE SEQUENCE</scope>
    <source>
        <strain evidence="2">HUAS 13-4</strain>
    </source>
</reference>
<sequence>MSAAARFRSSEAEERFLSAYDAVLGSWPVQVESVDVPTTYGTTRVNSCGPHDAPALVLLPGGGATSTVWLADVERLSARYRVHAVDTIGQAGRSIADGRVARDTGDLTAWLDEVLGELGIERAAFCGHSYGAWLSLTYALHAPQRVSGAVLLDPTRCFGGYRAQYLLRAAPLFLKPGERAARGFLEWETGGATVDEGWLEVTVRGTAGYVPKIVDPRPPGPELLRRSVVPLLVVLAARSRAHDTRTIRERVRERAPHARIHVLPTATHHTLPLAHAQEIDPLVLDFLA</sequence>
<name>A0ABY6DUF3_9ACTN</name>
<proteinExistence type="predicted"/>
<accession>A0ABY6DUF3</accession>
<dbReference type="InterPro" id="IPR000073">
    <property type="entry name" value="AB_hydrolase_1"/>
</dbReference>
<protein>
    <submittedName>
        <fullName evidence="2">Alpha/beta hydrolase</fullName>
    </submittedName>
</protein>
<keyword evidence="2" id="KW-0378">Hydrolase</keyword>
<evidence type="ECO:0000313" key="2">
    <source>
        <dbReference type="EMBL" id="UXY18009.1"/>
    </source>
</evidence>
<evidence type="ECO:0000259" key="1">
    <source>
        <dbReference type="Pfam" id="PF12697"/>
    </source>
</evidence>
<dbReference type="PANTHER" id="PTHR43798:SF33">
    <property type="entry name" value="HYDROLASE, PUTATIVE (AFU_ORTHOLOGUE AFUA_2G14860)-RELATED"/>
    <property type="match status" value="1"/>
</dbReference>
<feature type="domain" description="AB hydrolase-1" evidence="1">
    <location>
        <begin position="56"/>
        <end position="278"/>
    </location>
</feature>
<dbReference type="PANTHER" id="PTHR43798">
    <property type="entry name" value="MONOACYLGLYCEROL LIPASE"/>
    <property type="match status" value="1"/>
</dbReference>
<dbReference type="RefSeq" id="WP_263228226.1">
    <property type="nucleotide sequence ID" value="NZ_CP106793.1"/>
</dbReference>
<gene>
    <name evidence="2" type="ORF">N8I84_04180</name>
</gene>
<keyword evidence="3" id="KW-1185">Reference proteome</keyword>
<organism evidence="2 3">
    <name type="scientific">Streptomyces cynarae</name>
    <dbReference type="NCBI Taxonomy" id="2981134"/>
    <lineage>
        <taxon>Bacteria</taxon>
        <taxon>Bacillati</taxon>
        <taxon>Actinomycetota</taxon>
        <taxon>Actinomycetes</taxon>
        <taxon>Kitasatosporales</taxon>
        <taxon>Streptomycetaceae</taxon>
        <taxon>Streptomyces</taxon>
    </lineage>
</organism>
<dbReference type="GO" id="GO:0016787">
    <property type="term" value="F:hydrolase activity"/>
    <property type="evidence" value="ECO:0007669"/>
    <property type="project" value="UniProtKB-KW"/>
</dbReference>
<dbReference type="Gene3D" id="3.40.50.1820">
    <property type="entry name" value="alpha/beta hydrolase"/>
    <property type="match status" value="1"/>
</dbReference>
<dbReference type="EMBL" id="CP106793">
    <property type="protein sequence ID" value="UXY18009.1"/>
    <property type="molecule type" value="Genomic_DNA"/>
</dbReference>
<dbReference type="SUPFAM" id="SSF53474">
    <property type="entry name" value="alpha/beta-Hydrolases"/>
    <property type="match status" value="1"/>
</dbReference>
<dbReference type="Proteomes" id="UP001061298">
    <property type="component" value="Chromosome"/>
</dbReference>
<dbReference type="InterPro" id="IPR050266">
    <property type="entry name" value="AB_hydrolase_sf"/>
</dbReference>